<proteinExistence type="predicted"/>
<reference evidence="1" key="2">
    <citation type="journal article" date="2015" name="Fish Shellfish Immunol.">
        <title>Early steps in the European eel (Anguilla anguilla)-Vibrio vulnificus interaction in the gills: Role of the RtxA13 toxin.</title>
        <authorList>
            <person name="Callol A."/>
            <person name="Pajuelo D."/>
            <person name="Ebbesson L."/>
            <person name="Teles M."/>
            <person name="MacKenzie S."/>
            <person name="Amaro C."/>
        </authorList>
    </citation>
    <scope>NUCLEOTIDE SEQUENCE</scope>
</reference>
<accession>A0A0E9VMK2</accession>
<protein>
    <submittedName>
        <fullName evidence="1">Uncharacterized protein</fullName>
    </submittedName>
</protein>
<sequence length="28" mass="3116">MCNSKSKDKVSTTLDNACYRHGQVTVTE</sequence>
<reference evidence="1" key="1">
    <citation type="submission" date="2014-11" db="EMBL/GenBank/DDBJ databases">
        <authorList>
            <person name="Amaro Gonzalez C."/>
        </authorList>
    </citation>
    <scope>NUCLEOTIDE SEQUENCE</scope>
</reference>
<name>A0A0E9VMK2_ANGAN</name>
<evidence type="ECO:0000313" key="1">
    <source>
        <dbReference type="EMBL" id="JAH79231.1"/>
    </source>
</evidence>
<dbReference type="AlphaFoldDB" id="A0A0E9VMK2"/>
<organism evidence="1">
    <name type="scientific">Anguilla anguilla</name>
    <name type="common">European freshwater eel</name>
    <name type="synonym">Muraena anguilla</name>
    <dbReference type="NCBI Taxonomy" id="7936"/>
    <lineage>
        <taxon>Eukaryota</taxon>
        <taxon>Metazoa</taxon>
        <taxon>Chordata</taxon>
        <taxon>Craniata</taxon>
        <taxon>Vertebrata</taxon>
        <taxon>Euteleostomi</taxon>
        <taxon>Actinopterygii</taxon>
        <taxon>Neopterygii</taxon>
        <taxon>Teleostei</taxon>
        <taxon>Anguilliformes</taxon>
        <taxon>Anguillidae</taxon>
        <taxon>Anguilla</taxon>
    </lineage>
</organism>
<dbReference type="EMBL" id="GBXM01029346">
    <property type="protein sequence ID" value="JAH79231.1"/>
    <property type="molecule type" value="Transcribed_RNA"/>
</dbReference>